<dbReference type="SUPFAM" id="SSF69255">
    <property type="entry name" value="gp5 N-terminal domain-like"/>
    <property type="match status" value="1"/>
</dbReference>
<protein>
    <recommendedName>
        <fullName evidence="1">Gp5/Type VI secretion system Vgr protein OB-fold domain-containing protein</fullName>
    </recommendedName>
</protein>
<dbReference type="AlphaFoldDB" id="A0A1U7J4V3"/>
<evidence type="ECO:0000259" key="1">
    <source>
        <dbReference type="Pfam" id="PF04717"/>
    </source>
</evidence>
<reference evidence="2 3" key="1">
    <citation type="submission" date="2016-11" db="EMBL/GenBank/DDBJ databases">
        <title>Draft Genome Sequences of Nine Cyanobacterial Strains from Diverse Habitats.</title>
        <authorList>
            <person name="Zhu T."/>
            <person name="Hou S."/>
            <person name="Lu X."/>
            <person name="Hess W.R."/>
        </authorList>
    </citation>
    <scope>NUCLEOTIDE SEQUENCE [LARGE SCALE GENOMIC DNA]</scope>
    <source>
        <strain evidence="2 3">NIES-30</strain>
    </source>
</reference>
<feature type="domain" description="Gp5/Type VI secretion system Vgr protein OB-fold" evidence="1">
    <location>
        <begin position="17"/>
        <end position="91"/>
    </location>
</feature>
<dbReference type="STRING" id="549789.NIES30_13805"/>
<sequence length="167" mass="17956">MVVELSEFQRSRYFGKYRGLVRDVDDPQSLGRIKAQVPEALGEEDSSWAWPAVPFAGAGHGLVLLPEVGDGVWIEFEAGDLSRPIWTGGWWGEGELPEPGGTETRVLVTSGGHKLVLDDSNNQVQLLHAGGAELTMTNTDITLKIGATQVVLSSSGVNINNGAFQVR</sequence>
<comment type="caution">
    <text evidence="2">The sequence shown here is derived from an EMBL/GenBank/DDBJ whole genome shotgun (WGS) entry which is preliminary data.</text>
</comment>
<dbReference type="Proteomes" id="UP000185557">
    <property type="component" value="Unassembled WGS sequence"/>
</dbReference>
<dbReference type="InterPro" id="IPR037026">
    <property type="entry name" value="Vgr_OB-fold_dom_sf"/>
</dbReference>
<proteinExistence type="predicted"/>
<evidence type="ECO:0000313" key="2">
    <source>
        <dbReference type="EMBL" id="OKH47544.1"/>
    </source>
</evidence>
<dbReference type="EMBL" id="MRCG01000009">
    <property type="protein sequence ID" value="OKH47544.1"/>
    <property type="molecule type" value="Genomic_DNA"/>
</dbReference>
<gene>
    <name evidence="2" type="ORF">NIES30_13805</name>
</gene>
<keyword evidence="3" id="KW-1185">Reference proteome</keyword>
<accession>A0A1U7J4V3</accession>
<dbReference type="InterPro" id="IPR006531">
    <property type="entry name" value="Gp5/Vgr_OB"/>
</dbReference>
<name>A0A1U7J4V3_9CYAN</name>
<dbReference type="Gene3D" id="2.40.50.230">
    <property type="entry name" value="Gp5 N-terminal domain"/>
    <property type="match status" value="1"/>
</dbReference>
<evidence type="ECO:0000313" key="3">
    <source>
        <dbReference type="Proteomes" id="UP000185557"/>
    </source>
</evidence>
<dbReference type="Pfam" id="PF04717">
    <property type="entry name" value="Phage_base_V"/>
    <property type="match status" value="1"/>
</dbReference>
<organism evidence="2 3">
    <name type="scientific">Phormidium tenue NIES-30</name>
    <dbReference type="NCBI Taxonomy" id="549789"/>
    <lineage>
        <taxon>Bacteria</taxon>
        <taxon>Bacillati</taxon>
        <taxon>Cyanobacteriota</taxon>
        <taxon>Cyanophyceae</taxon>
        <taxon>Oscillatoriophycideae</taxon>
        <taxon>Oscillatoriales</taxon>
        <taxon>Oscillatoriaceae</taxon>
        <taxon>Phormidium</taxon>
    </lineage>
</organism>